<dbReference type="AlphaFoldDB" id="A0A097DC61"/>
<proteinExistence type="predicted"/>
<name>A0A097DC61_STIAU</name>
<dbReference type="InterPro" id="IPR049552">
    <property type="entry name" value="PKS_DH_N"/>
</dbReference>
<feature type="domain" description="PKS/mFAS DH" evidence="2">
    <location>
        <begin position="1"/>
        <end position="286"/>
    </location>
</feature>
<gene>
    <name evidence="3" type="primary">daw9</name>
</gene>
<dbReference type="Pfam" id="PF21089">
    <property type="entry name" value="PKS_DH_N"/>
    <property type="match status" value="1"/>
</dbReference>
<dbReference type="EMBL" id="KJ682629">
    <property type="protein sequence ID" value="AIS92921.1"/>
    <property type="molecule type" value="Genomic_DNA"/>
</dbReference>
<dbReference type="InterPro" id="IPR042104">
    <property type="entry name" value="PKS_dehydratase_sf"/>
</dbReference>
<feature type="region of interest" description="C-terminal hotdog fold" evidence="1">
    <location>
        <begin position="146"/>
        <end position="286"/>
    </location>
</feature>
<dbReference type="PROSITE" id="PS52019">
    <property type="entry name" value="PKS_MFAS_DH"/>
    <property type="match status" value="1"/>
</dbReference>
<sequence length="286" mass="31554">MNGFEPWLGDVTVSQGVWRFERSMDIHSDPYLRDHVVEGLPVFPAAYLVGLMTQAAHRVMPHLQVRGVRNVRFVQAARFKDDRSLQFAVTAEPHGTNPGWLSVGISSRMAPPRAGFPPILKTHASGEVLLGAPKEPTRRFRPLDFSGAADYAELYALPKEIQHGAAFLAGLHYRQPTRDQLLAVVAPPGRPQRGWQPNPGAPGWPATLLNAILHVAFSLGVLSNERTVLPLELESADLHTVPRGEVQVFARLKAAQNGRQVFHVASWDEQGRPVGIFRGFTVQQVP</sequence>
<feature type="region of interest" description="N-terminal hotdog fold" evidence="1">
    <location>
        <begin position="1"/>
        <end position="135"/>
    </location>
</feature>
<dbReference type="Gene3D" id="3.10.129.110">
    <property type="entry name" value="Polyketide synthase dehydratase"/>
    <property type="match status" value="1"/>
</dbReference>
<protein>
    <submittedName>
        <fullName evidence="3">Polyketide synthase</fullName>
    </submittedName>
</protein>
<dbReference type="InterPro" id="IPR049900">
    <property type="entry name" value="PKS_mFAS_DH"/>
</dbReference>
<evidence type="ECO:0000259" key="2">
    <source>
        <dbReference type="PROSITE" id="PS52019"/>
    </source>
</evidence>
<dbReference type="SMART" id="SM00826">
    <property type="entry name" value="PKS_DH"/>
    <property type="match status" value="1"/>
</dbReference>
<evidence type="ECO:0000256" key="1">
    <source>
        <dbReference type="PROSITE-ProRule" id="PRU01363"/>
    </source>
</evidence>
<organism evidence="3">
    <name type="scientific">Stigmatella aurantiaca Sg a15</name>
    <dbReference type="NCBI Taxonomy" id="675526"/>
    <lineage>
        <taxon>Bacteria</taxon>
        <taxon>Pseudomonadati</taxon>
        <taxon>Myxococcota</taxon>
        <taxon>Myxococcia</taxon>
        <taxon>Myxococcales</taxon>
        <taxon>Cystobacterineae</taxon>
        <taxon>Archangiaceae</taxon>
        <taxon>Stigmatella</taxon>
    </lineage>
</organism>
<evidence type="ECO:0000313" key="3">
    <source>
        <dbReference type="EMBL" id="AIS92921.1"/>
    </source>
</evidence>
<comment type="caution">
    <text evidence="1">Lacks conserved residue(s) required for the propagation of feature annotation.</text>
</comment>
<dbReference type="InterPro" id="IPR020807">
    <property type="entry name" value="PKS_DH"/>
</dbReference>
<reference evidence="3" key="1">
    <citation type="journal article" date="2014" name="J. Biotechnol.">
        <title>A highly unusual polyketide synthase directs dawenol polyene biosynthesis in Stigmatella aurantiaca.</title>
        <authorList>
            <person name="Osswald C."/>
            <person name="Zaburannyi N."/>
            <person name="Burgard C."/>
            <person name="Hoffmann T."/>
            <person name="Wenzel S.C."/>
            <person name="Muller R."/>
        </authorList>
    </citation>
    <scope>NUCLEOTIDE SEQUENCE</scope>
    <source>
        <strain evidence="3">Sg a15</strain>
    </source>
</reference>
<accession>A0A097DC61</accession>